<organism evidence="5 6">
    <name type="scientific">Pyrocoelia pectoralis</name>
    <dbReference type="NCBI Taxonomy" id="417401"/>
    <lineage>
        <taxon>Eukaryota</taxon>
        <taxon>Metazoa</taxon>
        <taxon>Ecdysozoa</taxon>
        <taxon>Arthropoda</taxon>
        <taxon>Hexapoda</taxon>
        <taxon>Insecta</taxon>
        <taxon>Pterygota</taxon>
        <taxon>Neoptera</taxon>
        <taxon>Endopterygota</taxon>
        <taxon>Coleoptera</taxon>
        <taxon>Polyphaga</taxon>
        <taxon>Elateriformia</taxon>
        <taxon>Elateroidea</taxon>
        <taxon>Lampyridae</taxon>
        <taxon>Lampyrinae</taxon>
        <taxon>Pyrocoelia</taxon>
    </lineage>
</organism>
<dbReference type="GO" id="GO:0005739">
    <property type="term" value="C:mitochondrion"/>
    <property type="evidence" value="ECO:0007669"/>
    <property type="project" value="TreeGrafter"/>
</dbReference>
<dbReference type="PANTHER" id="PTHR10513">
    <property type="entry name" value="DEOXYNUCLEOSIDE KINASE"/>
    <property type="match status" value="1"/>
</dbReference>
<comment type="similarity">
    <text evidence="1">Belongs to the DCK/DGK family.</text>
</comment>
<dbReference type="SUPFAM" id="SSF52540">
    <property type="entry name" value="P-loop containing nucleoside triphosphate hydrolases"/>
    <property type="match status" value="1"/>
</dbReference>
<gene>
    <name evidence="5" type="ORF">RI129_001071</name>
</gene>
<comment type="caution">
    <text evidence="5">The sequence shown here is derived from an EMBL/GenBank/DDBJ whole genome shotgun (WGS) entry which is preliminary data.</text>
</comment>
<dbReference type="InterPro" id="IPR027417">
    <property type="entry name" value="P-loop_NTPase"/>
</dbReference>
<keyword evidence="3" id="KW-0067">ATP-binding</keyword>
<evidence type="ECO:0000256" key="2">
    <source>
        <dbReference type="PIRSR" id="PIRSR000705-1"/>
    </source>
</evidence>
<feature type="active site" description="Proton acceptor" evidence="2">
    <location>
        <position position="100"/>
    </location>
</feature>
<feature type="domain" description="Deoxynucleoside kinase" evidence="4">
    <location>
        <begin position="21"/>
        <end position="210"/>
    </location>
</feature>
<dbReference type="GO" id="GO:0005524">
    <property type="term" value="F:ATP binding"/>
    <property type="evidence" value="ECO:0007669"/>
    <property type="project" value="UniProtKB-KW"/>
</dbReference>
<dbReference type="CDD" id="cd01673">
    <property type="entry name" value="dNK"/>
    <property type="match status" value="1"/>
</dbReference>
<dbReference type="AlphaFoldDB" id="A0AAN7ZS83"/>
<accession>A0AAN7ZS83</accession>
<dbReference type="PANTHER" id="PTHR10513:SF24">
    <property type="entry name" value="THYMIDINE KINASE 2, MITOCHONDRIAL"/>
    <property type="match status" value="1"/>
</dbReference>
<dbReference type="InterPro" id="IPR002624">
    <property type="entry name" value="DCK/DGK"/>
</dbReference>
<evidence type="ECO:0000313" key="5">
    <source>
        <dbReference type="EMBL" id="KAK5650042.1"/>
    </source>
</evidence>
<keyword evidence="3" id="KW-0547">Nucleotide-binding</keyword>
<sequence>MMLRNISRMMTSKSTKPFTVIIEGNIGSGKTTFLQHFEKYKDVCVLSEPVEMWRDCAGHNLLANLYENPVKWSFTFQSYVQLTMLQHHLVATTKPIKLLERSIFSARYCFIEKLLRDEILLAPSVSVLNEWFKYLITKFNISVDLIVYLRTSPEVVYERVLARNRKEEKSLSLQYLKDLHDMHEKWLFYKTAFSCPAHVLTLNADLDKSTIEKEYQKCQDHLLTITG</sequence>
<dbReference type="FunFam" id="3.40.50.300:FF:001571">
    <property type="entry name" value="Deoxynucleoside kinase"/>
    <property type="match status" value="1"/>
</dbReference>
<dbReference type="Pfam" id="PF01712">
    <property type="entry name" value="dNK"/>
    <property type="match status" value="1"/>
</dbReference>
<proteinExistence type="inferred from homology"/>
<dbReference type="PIRSF" id="PIRSF000705">
    <property type="entry name" value="DNK"/>
    <property type="match status" value="1"/>
</dbReference>
<feature type="binding site" evidence="3">
    <location>
        <begin position="24"/>
        <end position="32"/>
    </location>
    <ligand>
        <name>ATP</name>
        <dbReference type="ChEBI" id="CHEBI:30616"/>
    </ligand>
</feature>
<dbReference type="GO" id="GO:0019136">
    <property type="term" value="F:deoxynucleoside kinase activity"/>
    <property type="evidence" value="ECO:0007669"/>
    <property type="project" value="InterPro"/>
</dbReference>
<reference evidence="5 6" key="1">
    <citation type="journal article" date="2024" name="Insects">
        <title>An Improved Chromosome-Level Genome Assembly of the Firefly Pyrocoelia pectoralis.</title>
        <authorList>
            <person name="Fu X."/>
            <person name="Meyer-Rochow V.B."/>
            <person name="Ballantyne L."/>
            <person name="Zhu X."/>
        </authorList>
    </citation>
    <scope>NUCLEOTIDE SEQUENCE [LARGE SCALE GENOMIC DNA]</scope>
    <source>
        <strain evidence="5">XCY_ONT2</strain>
    </source>
</reference>
<evidence type="ECO:0000259" key="4">
    <source>
        <dbReference type="Pfam" id="PF01712"/>
    </source>
</evidence>
<dbReference type="InterPro" id="IPR050566">
    <property type="entry name" value="Deoxyribonucleoside_kinase"/>
</dbReference>
<dbReference type="InterPro" id="IPR031314">
    <property type="entry name" value="DNK_dom"/>
</dbReference>
<evidence type="ECO:0000256" key="1">
    <source>
        <dbReference type="ARBA" id="ARBA00007420"/>
    </source>
</evidence>
<dbReference type="EMBL" id="JAVRBK010000001">
    <property type="protein sequence ID" value="KAK5650042.1"/>
    <property type="molecule type" value="Genomic_DNA"/>
</dbReference>
<protein>
    <recommendedName>
        <fullName evidence="4">Deoxynucleoside kinase domain-containing protein</fullName>
    </recommendedName>
</protein>
<name>A0AAN7ZS83_9COLE</name>
<feature type="binding site" evidence="3">
    <location>
        <begin position="159"/>
        <end position="163"/>
    </location>
    <ligand>
        <name>ATP</name>
        <dbReference type="ChEBI" id="CHEBI:30616"/>
    </ligand>
</feature>
<dbReference type="Proteomes" id="UP001329430">
    <property type="component" value="Chromosome 1"/>
</dbReference>
<dbReference type="Gene3D" id="3.40.50.300">
    <property type="entry name" value="P-loop containing nucleotide triphosphate hydrolases"/>
    <property type="match status" value="1"/>
</dbReference>
<evidence type="ECO:0000313" key="6">
    <source>
        <dbReference type="Proteomes" id="UP001329430"/>
    </source>
</evidence>
<evidence type="ECO:0000256" key="3">
    <source>
        <dbReference type="PIRSR" id="PIRSR000705-3"/>
    </source>
</evidence>
<keyword evidence="6" id="KW-1185">Reference proteome</keyword>